<dbReference type="GeneID" id="17320979"/>
<keyword evidence="1" id="KW-0802">TPR repeat</keyword>
<dbReference type="CDD" id="cd21377">
    <property type="entry name" value="CTWD_Cns1-like"/>
    <property type="match status" value="1"/>
</dbReference>
<dbReference type="GO" id="GO:0005829">
    <property type="term" value="C:cytosol"/>
    <property type="evidence" value="ECO:0007669"/>
    <property type="project" value="TreeGrafter"/>
</dbReference>
<dbReference type="SUPFAM" id="SSF48452">
    <property type="entry name" value="TPR-like"/>
    <property type="match status" value="1"/>
</dbReference>
<accession>R7Q622</accession>
<dbReference type="PhylomeDB" id="R7Q622"/>
<evidence type="ECO:0000313" key="2">
    <source>
        <dbReference type="EMBL" id="CDF33459.1"/>
    </source>
</evidence>
<dbReference type="AlphaFoldDB" id="R7Q622"/>
<dbReference type="RefSeq" id="XP_005713262.1">
    <property type="nucleotide sequence ID" value="XM_005713205.1"/>
</dbReference>
<reference evidence="3" key="1">
    <citation type="journal article" date="2013" name="Proc. Natl. Acad. Sci. U.S.A.">
        <title>Genome structure and metabolic features in the red seaweed Chondrus crispus shed light on evolution of the Archaeplastida.</title>
        <authorList>
            <person name="Collen J."/>
            <person name="Porcel B."/>
            <person name="Carre W."/>
            <person name="Ball S.G."/>
            <person name="Chaparro C."/>
            <person name="Tonon T."/>
            <person name="Barbeyron T."/>
            <person name="Michel G."/>
            <person name="Noel B."/>
            <person name="Valentin K."/>
            <person name="Elias M."/>
            <person name="Artiguenave F."/>
            <person name="Arun A."/>
            <person name="Aury J.M."/>
            <person name="Barbosa-Neto J.F."/>
            <person name="Bothwell J.H."/>
            <person name="Bouget F.Y."/>
            <person name="Brillet L."/>
            <person name="Cabello-Hurtado F."/>
            <person name="Capella-Gutierrez S."/>
            <person name="Charrier B."/>
            <person name="Cladiere L."/>
            <person name="Cock J.M."/>
            <person name="Coelho S.M."/>
            <person name="Colleoni C."/>
            <person name="Czjzek M."/>
            <person name="Da Silva C."/>
            <person name="Delage L."/>
            <person name="Denoeud F."/>
            <person name="Deschamps P."/>
            <person name="Dittami S.M."/>
            <person name="Gabaldon T."/>
            <person name="Gachon C.M."/>
            <person name="Groisillier A."/>
            <person name="Herve C."/>
            <person name="Jabbari K."/>
            <person name="Katinka M."/>
            <person name="Kloareg B."/>
            <person name="Kowalczyk N."/>
            <person name="Labadie K."/>
            <person name="Leblanc C."/>
            <person name="Lopez P.J."/>
            <person name="McLachlan D.H."/>
            <person name="Meslet-Cladiere L."/>
            <person name="Moustafa A."/>
            <person name="Nehr Z."/>
            <person name="Nyvall Collen P."/>
            <person name="Panaud O."/>
            <person name="Partensky F."/>
            <person name="Poulain J."/>
            <person name="Rensing S.A."/>
            <person name="Rousvoal S."/>
            <person name="Samson G."/>
            <person name="Symeonidi A."/>
            <person name="Weissenbach J."/>
            <person name="Zambounis A."/>
            <person name="Wincker P."/>
            <person name="Boyen C."/>
        </authorList>
    </citation>
    <scope>NUCLEOTIDE SEQUENCE [LARGE SCALE GENOMIC DNA]</scope>
    <source>
        <strain evidence="3">cv. Stackhouse</strain>
    </source>
</reference>
<gene>
    <name evidence="2" type="ORF">CHC_T00002253001</name>
</gene>
<dbReference type="GO" id="GO:0030544">
    <property type="term" value="F:Hsp70 protein binding"/>
    <property type="evidence" value="ECO:0007669"/>
    <property type="project" value="TreeGrafter"/>
</dbReference>
<proteinExistence type="predicted"/>
<dbReference type="Gene3D" id="1.25.40.10">
    <property type="entry name" value="Tetratricopeptide repeat domain"/>
    <property type="match status" value="1"/>
</dbReference>
<dbReference type="PANTHER" id="PTHR46035">
    <property type="entry name" value="TETRATRICOPEPTIDE REPEAT PROTEIN 4"/>
    <property type="match status" value="1"/>
</dbReference>
<dbReference type="KEGG" id="ccp:CHC_T00002253001"/>
<dbReference type="PANTHER" id="PTHR46035:SF1">
    <property type="entry name" value="TETRATRICOPEPTIDE REPEAT PROTEIN 4"/>
    <property type="match status" value="1"/>
</dbReference>
<sequence>MAADHIDTRKGMDLYEIGYRHAISTYNKAVAAAEDVPEALAPVLLNRAMAEFKLGNFGRALGDLEKSLSLMPGNAKAHYRAVLCAVALEKFDVALRHCDEGENVVTANNSAQGRRDVALFKQQRWVMMKAMEKSNSYQSEKERTLQVERARKEKIALMVDERGITMGLPLFSQQRRYSCTEPRERDGVWHWPVLLVYPEEIARPGGGDQSDFLEDVAETTKIEEILEWIFGEEVEAPSWDVNRVYRSTNSLQMRYRTEWTLKIEDADSDEEESFCGSTLPEDEIGHWMDVSSSSSLKDVLRKRNYIVPLFPVFYVIPREIELG</sequence>
<evidence type="ECO:0000313" key="3">
    <source>
        <dbReference type="Proteomes" id="UP000012073"/>
    </source>
</evidence>
<dbReference type="InterPro" id="IPR019734">
    <property type="entry name" value="TPR_rpt"/>
</dbReference>
<dbReference type="GO" id="GO:0051879">
    <property type="term" value="F:Hsp90 protein binding"/>
    <property type="evidence" value="ECO:0007669"/>
    <property type="project" value="TreeGrafter"/>
</dbReference>
<feature type="repeat" description="TPR" evidence="1">
    <location>
        <begin position="41"/>
        <end position="74"/>
    </location>
</feature>
<dbReference type="GO" id="GO:0006457">
    <property type="term" value="P:protein folding"/>
    <property type="evidence" value="ECO:0007669"/>
    <property type="project" value="TreeGrafter"/>
</dbReference>
<dbReference type="Gramene" id="CDF33459">
    <property type="protein sequence ID" value="CDF33459"/>
    <property type="gene ID" value="CHC_T00002253001"/>
</dbReference>
<dbReference type="OrthoDB" id="420195at2759"/>
<organism evidence="2 3">
    <name type="scientific">Chondrus crispus</name>
    <name type="common">Carrageen Irish moss</name>
    <name type="synonym">Polymorpha crispa</name>
    <dbReference type="NCBI Taxonomy" id="2769"/>
    <lineage>
        <taxon>Eukaryota</taxon>
        <taxon>Rhodophyta</taxon>
        <taxon>Florideophyceae</taxon>
        <taxon>Rhodymeniophycidae</taxon>
        <taxon>Gigartinales</taxon>
        <taxon>Gigartinaceae</taxon>
        <taxon>Chondrus</taxon>
    </lineage>
</organism>
<dbReference type="Proteomes" id="UP000012073">
    <property type="component" value="Unassembled WGS sequence"/>
</dbReference>
<protein>
    <submittedName>
        <fullName evidence="2">Uncharacterized protein</fullName>
    </submittedName>
</protein>
<evidence type="ECO:0000256" key="1">
    <source>
        <dbReference type="PROSITE-ProRule" id="PRU00339"/>
    </source>
</evidence>
<keyword evidence="3" id="KW-1185">Reference proteome</keyword>
<dbReference type="STRING" id="2769.R7Q622"/>
<dbReference type="SMART" id="SM00028">
    <property type="entry name" value="TPR"/>
    <property type="match status" value="1"/>
</dbReference>
<dbReference type="OMA" id="RAVECKC"/>
<dbReference type="InterPro" id="IPR011990">
    <property type="entry name" value="TPR-like_helical_dom_sf"/>
</dbReference>
<dbReference type="PROSITE" id="PS50005">
    <property type="entry name" value="TPR"/>
    <property type="match status" value="1"/>
</dbReference>
<name>R7Q622_CHOCR</name>
<dbReference type="EMBL" id="HG001647">
    <property type="protein sequence ID" value="CDF33459.1"/>
    <property type="molecule type" value="Genomic_DNA"/>
</dbReference>
<dbReference type="GO" id="GO:0005634">
    <property type="term" value="C:nucleus"/>
    <property type="evidence" value="ECO:0007669"/>
    <property type="project" value="TreeGrafter"/>
</dbReference>